<dbReference type="Proteomes" id="UP000308114">
    <property type="component" value="Unassembled WGS sequence"/>
</dbReference>
<gene>
    <name evidence="1" type="ORF">C1I60_16185</name>
</gene>
<sequence length="324" mass="36640">MSKFTEIPDKLVRQLAKIKEIKGIRGKEIEEIEQEIIKAGHESDLEYLNDQLAFTGKISGLIIEKPIDAFPEDASNAANFITRLKENKLIPNDVSKQKNWFVEYNDEIKICGIKIEEESVFISTVEKKISTYQTGWNKRSPNEYAYFASLVFHFTNQLIEYRCPVTSVNKYKKFALNILGLNEKVECARLTKLTPADARKVKENLKGSYTSEQISIPFSVGSITFTRGKSSVDLDIDPLMVIMKQALNDVNVPTDDKLDVVCKLDDFIDQRTKVELPFSFEINLKSGGLKFKSGTITQGTIDHVVEAIIKVAFLDKQQDLAATI</sequence>
<proteinExistence type="predicted"/>
<protein>
    <submittedName>
        <fullName evidence="1">Uncharacterized protein</fullName>
    </submittedName>
</protein>
<evidence type="ECO:0000313" key="2">
    <source>
        <dbReference type="Proteomes" id="UP000308114"/>
    </source>
</evidence>
<evidence type="ECO:0000313" key="1">
    <source>
        <dbReference type="EMBL" id="TKH43057.1"/>
    </source>
</evidence>
<organism evidence="1 2">
    <name type="scientific">Paenibacillus terrae</name>
    <dbReference type="NCBI Taxonomy" id="159743"/>
    <lineage>
        <taxon>Bacteria</taxon>
        <taxon>Bacillati</taxon>
        <taxon>Bacillota</taxon>
        <taxon>Bacilli</taxon>
        <taxon>Bacillales</taxon>
        <taxon>Paenibacillaceae</taxon>
        <taxon>Paenibacillus</taxon>
    </lineage>
</organism>
<dbReference type="EMBL" id="PNXQ01000014">
    <property type="protein sequence ID" value="TKH43057.1"/>
    <property type="molecule type" value="Genomic_DNA"/>
</dbReference>
<reference evidence="1 2" key="1">
    <citation type="submission" date="2018-01" db="EMBL/GenBank/DDBJ databases">
        <title>Bacillales members from the olive rhizosphere are effective biological control agents against Verticillium dahliae.</title>
        <authorList>
            <person name="Gomez-Lama C."/>
            <person name="Legarda G."/>
            <person name="Ruano-Rosa D."/>
            <person name="Pizarro-Tobias P."/>
            <person name="Valverde-Corredor A."/>
            <person name="Niqui J.L."/>
            <person name="Trivino J.C."/>
            <person name="Roca A."/>
            <person name="Mercado-Blanco J."/>
        </authorList>
    </citation>
    <scope>NUCLEOTIDE SEQUENCE [LARGE SCALE GENOMIC DNA]</scope>
    <source>
        <strain evidence="1 2">PIC167</strain>
    </source>
</reference>
<comment type="caution">
    <text evidence="1">The sequence shown here is derived from an EMBL/GenBank/DDBJ whole genome shotgun (WGS) entry which is preliminary data.</text>
</comment>
<dbReference type="AlphaFoldDB" id="A0A4U2PUF4"/>
<name>A0A4U2PUF4_9BACL</name>
<accession>A0A4U2PUF4</accession>
<dbReference type="RefSeq" id="WP_137062655.1">
    <property type="nucleotide sequence ID" value="NZ_PNXQ01000014.1"/>
</dbReference>